<dbReference type="SUPFAM" id="SSF52540">
    <property type="entry name" value="P-loop containing nucleoside triphosphate hydrolases"/>
    <property type="match status" value="1"/>
</dbReference>
<dbReference type="InterPro" id="IPR003959">
    <property type="entry name" value="ATPase_AAA_core"/>
</dbReference>
<protein>
    <recommendedName>
        <fullName evidence="2">AAA+ ATPase domain-containing protein</fullName>
    </recommendedName>
</protein>
<dbReference type="CDD" id="cd19481">
    <property type="entry name" value="RecA-like_protease"/>
    <property type="match status" value="1"/>
</dbReference>
<dbReference type="EMBL" id="PEGB01000005">
    <property type="protein sequence ID" value="RLU09093.1"/>
    <property type="molecule type" value="Genomic_DNA"/>
</dbReference>
<dbReference type="PANTHER" id="PTHR23074:SF83">
    <property type="entry name" value="VACUOLAR PROTEIN SORTING-ASSOCIATED PROTEIN 4A"/>
    <property type="match status" value="1"/>
</dbReference>
<dbReference type="InterPro" id="IPR003960">
    <property type="entry name" value="ATPase_AAA_CS"/>
</dbReference>
<reference evidence="5 6" key="1">
    <citation type="journal article" date="2018" name="Front. Microbiol.">
        <title>Discovery of Phloeophagus Beetles as a Source of Pseudomonas Strains That Produce Potentially New Bioactive Substances and Description of Pseudomonas bohemica sp. nov.</title>
        <authorList>
            <person name="Saati-Santamaria Z."/>
            <person name="Lopez-Mondejar R."/>
            <person name="Jimenez-Gomez A."/>
            <person name="Diez-Mendez A."/>
            <person name="Vetrovsky T."/>
            <person name="Igual J.M."/>
            <person name="Velazquez E."/>
            <person name="Kolarik M."/>
            <person name="Rivas R."/>
            <person name="Garcia-Fraile P."/>
        </authorList>
    </citation>
    <scope>NUCLEOTIDE SEQUENCE [LARGE SCALE GENOMIC DNA]</scope>
    <source>
        <strain evidence="4 6">A2-NA12</strain>
        <strain evidence="3 5">A2-NA13</strain>
    </source>
</reference>
<evidence type="ECO:0000256" key="1">
    <source>
        <dbReference type="RuleBase" id="RU003651"/>
    </source>
</evidence>
<dbReference type="InterPro" id="IPR027417">
    <property type="entry name" value="P-loop_NTPase"/>
</dbReference>
<name>A0A3L8CUP1_9PSED</name>
<keyword evidence="1" id="KW-0547">Nucleotide-binding</keyword>
<dbReference type="EMBL" id="PEGA01000006">
    <property type="protein sequence ID" value="RLU11992.1"/>
    <property type="molecule type" value="Genomic_DNA"/>
</dbReference>
<dbReference type="GO" id="GO:0016887">
    <property type="term" value="F:ATP hydrolysis activity"/>
    <property type="evidence" value="ECO:0007669"/>
    <property type="project" value="InterPro"/>
</dbReference>
<keyword evidence="1" id="KW-0067">ATP-binding</keyword>
<sequence length="338" mass="38017">MNSVKAVSMRPANCLLHRWKSEGPPVLQIPDSLGTDQAGRVNIAACSATIEKIMDPVVRIDSREIEKRLSSSLIYGNDLQLSRMHKLCELTASSASREMLAALDFLPTILLFGPPNTGKTTLAYRLLSKVKESNNNANLYYLNFSQVMSAEYGETSKNIAKAFDYLSQNTADDEFKILLIDEIDQFCMSRSRDNEHDASRRAMSALMLELDKIHPCSHPRLVVIAATNVQDKIDNAIVRRFCLKLKVNEKLQREDFEEYTSKLIGCVSSLACSVSLSVSQINSLYQAYIESNITIPDIKGIFRNVVLEDIHDWDMFFSRLDHGFRSGYSSIDNTLEAV</sequence>
<keyword evidence="5" id="KW-1185">Reference proteome</keyword>
<evidence type="ECO:0000313" key="5">
    <source>
        <dbReference type="Proteomes" id="UP000282140"/>
    </source>
</evidence>
<dbReference type="Proteomes" id="UP000282140">
    <property type="component" value="Unassembled WGS sequence"/>
</dbReference>
<comment type="caution">
    <text evidence="4">The sequence shown here is derived from an EMBL/GenBank/DDBJ whole genome shotgun (WGS) entry which is preliminary data.</text>
</comment>
<dbReference type="PROSITE" id="PS00674">
    <property type="entry name" value="AAA"/>
    <property type="match status" value="1"/>
</dbReference>
<organism evidence="4 6">
    <name type="scientific">Pseudomonas prosekii</name>
    <dbReference type="NCBI Taxonomy" id="1148509"/>
    <lineage>
        <taxon>Bacteria</taxon>
        <taxon>Pseudomonadati</taxon>
        <taxon>Pseudomonadota</taxon>
        <taxon>Gammaproteobacteria</taxon>
        <taxon>Pseudomonadales</taxon>
        <taxon>Pseudomonadaceae</taxon>
        <taxon>Pseudomonas</taxon>
    </lineage>
</organism>
<dbReference type="PANTHER" id="PTHR23074">
    <property type="entry name" value="AAA DOMAIN-CONTAINING"/>
    <property type="match status" value="1"/>
</dbReference>
<evidence type="ECO:0000259" key="2">
    <source>
        <dbReference type="SMART" id="SM00382"/>
    </source>
</evidence>
<dbReference type="SMART" id="SM00382">
    <property type="entry name" value="AAA"/>
    <property type="match status" value="1"/>
</dbReference>
<dbReference type="Pfam" id="PF00004">
    <property type="entry name" value="AAA"/>
    <property type="match status" value="1"/>
</dbReference>
<dbReference type="InterPro" id="IPR003593">
    <property type="entry name" value="AAA+_ATPase"/>
</dbReference>
<dbReference type="AlphaFoldDB" id="A0A3L8CUP1"/>
<gene>
    <name evidence="4" type="ORF">CS076_07795</name>
    <name evidence="3" type="ORF">CS078_13135</name>
</gene>
<dbReference type="Gene3D" id="3.40.50.300">
    <property type="entry name" value="P-loop containing nucleotide triphosphate hydrolases"/>
    <property type="match status" value="1"/>
</dbReference>
<accession>A0A3L8CUP1</accession>
<comment type="similarity">
    <text evidence="1">Belongs to the AAA ATPase family.</text>
</comment>
<evidence type="ECO:0000313" key="4">
    <source>
        <dbReference type="EMBL" id="RLU11992.1"/>
    </source>
</evidence>
<evidence type="ECO:0000313" key="3">
    <source>
        <dbReference type="EMBL" id="RLU09093.1"/>
    </source>
</evidence>
<dbReference type="Proteomes" id="UP000282672">
    <property type="component" value="Unassembled WGS sequence"/>
</dbReference>
<proteinExistence type="inferred from homology"/>
<dbReference type="InterPro" id="IPR050304">
    <property type="entry name" value="MT-severing_AAA_ATPase"/>
</dbReference>
<feature type="domain" description="AAA+ ATPase" evidence="2">
    <location>
        <begin position="105"/>
        <end position="251"/>
    </location>
</feature>
<dbReference type="GO" id="GO:0005524">
    <property type="term" value="F:ATP binding"/>
    <property type="evidence" value="ECO:0007669"/>
    <property type="project" value="UniProtKB-KW"/>
</dbReference>
<evidence type="ECO:0000313" key="6">
    <source>
        <dbReference type="Proteomes" id="UP000282672"/>
    </source>
</evidence>